<dbReference type="AlphaFoldDB" id="F5Z6Z2"/>
<dbReference type="KEGG" id="alt:ambt_20820"/>
<dbReference type="HOGENOM" id="CLU_125516_0_0_6"/>
<dbReference type="RefSeq" id="WP_013786562.1">
    <property type="nucleotide sequence ID" value="NC_015554.1"/>
</dbReference>
<evidence type="ECO:0000313" key="1">
    <source>
        <dbReference type="EMBL" id="AEF05655.1"/>
    </source>
</evidence>
<evidence type="ECO:0008006" key="3">
    <source>
        <dbReference type="Google" id="ProtNLM"/>
    </source>
</evidence>
<sequence length="118" mass="13069">MHKSLRTLTLILISAIFISGCASSKSRVFGKDMPSMKAIHDSKFQRENSAPIPSPEREVQITTPATDSAFQWLPNPTLTMYVFPHLSGAGHPVPGYTTFFKLYTQDHIAAPGEYTGRE</sequence>
<organism evidence="1 2">
    <name type="scientific">Alteromonas naphthalenivorans</name>
    <dbReference type="NCBI Taxonomy" id="715451"/>
    <lineage>
        <taxon>Bacteria</taxon>
        <taxon>Pseudomonadati</taxon>
        <taxon>Pseudomonadota</taxon>
        <taxon>Gammaproteobacteria</taxon>
        <taxon>Alteromonadales</taxon>
        <taxon>Alteromonadaceae</taxon>
        <taxon>Alteromonas/Salinimonas group</taxon>
        <taxon>Alteromonas</taxon>
    </lineage>
</organism>
<dbReference type="eggNOG" id="ENOG502ZBPP">
    <property type="taxonomic scope" value="Bacteria"/>
</dbReference>
<dbReference type="OrthoDB" id="8863314at2"/>
<gene>
    <name evidence="1" type="ordered locus">ambt_20820</name>
</gene>
<evidence type="ECO:0000313" key="2">
    <source>
        <dbReference type="Proteomes" id="UP000000683"/>
    </source>
</evidence>
<dbReference type="PROSITE" id="PS51257">
    <property type="entry name" value="PROKAR_LIPOPROTEIN"/>
    <property type="match status" value="1"/>
</dbReference>
<accession>F5Z6Z2</accession>
<dbReference type="EMBL" id="CP002339">
    <property type="protein sequence ID" value="AEF05655.1"/>
    <property type="molecule type" value="Genomic_DNA"/>
</dbReference>
<proteinExistence type="predicted"/>
<protein>
    <recommendedName>
        <fullName evidence="3">Lipoprotein</fullName>
    </recommendedName>
</protein>
<reference evidence="1 2" key="1">
    <citation type="journal article" date="2011" name="J. Bacteriol.">
        <title>Complete genome sequence of the polycyclic aromatic hydrocarbon-degrading bacterium Alteromonas sp. strain SN2.</title>
        <authorList>
            <person name="Jin H.M."/>
            <person name="Jeong H."/>
            <person name="Moon E.J."/>
            <person name="Math R.K."/>
            <person name="Lee K."/>
            <person name="Kim H.J."/>
            <person name="Jeon C.O."/>
            <person name="Oh T.K."/>
            <person name="Kim J.F."/>
        </authorList>
    </citation>
    <scope>NUCLEOTIDE SEQUENCE [LARGE SCALE GENOMIC DNA]</scope>
    <source>
        <strain evidence="2">JCM 17741 / KACC 18427 / KCTC 11700BP / SN2</strain>
    </source>
</reference>
<dbReference type="Proteomes" id="UP000000683">
    <property type="component" value="Chromosome"/>
</dbReference>
<name>F5Z6Z2_ALTNA</name>
<keyword evidence="2" id="KW-1185">Reference proteome</keyword>